<dbReference type="EMBL" id="SCFB01000012">
    <property type="protein sequence ID" value="RZI45441.1"/>
    <property type="molecule type" value="Genomic_DNA"/>
</dbReference>
<evidence type="ECO:0000313" key="3">
    <source>
        <dbReference type="Proteomes" id="UP000293550"/>
    </source>
</evidence>
<reference evidence="2 3" key="1">
    <citation type="submission" date="2018-10" db="EMBL/GenBank/DDBJ databases">
        <title>An updated phylogeny of the Alphaproteobacteria reveals that the parasitic Rickettsiales and Holosporales have independent origins.</title>
        <authorList>
            <person name="Munoz-Gomez S.A."/>
            <person name="Hess S."/>
            <person name="Burger G."/>
            <person name="Lang B.F."/>
            <person name="Susko E."/>
            <person name="Slamovits C.H."/>
            <person name="Roger A.J."/>
        </authorList>
    </citation>
    <scope>NUCLEOTIDE SEQUENCE [LARGE SCALE GENOMIC DNA]</scope>
    <source>
        <strain evidence="2">HOLO01</strain>
    </source>
</reference>
<organism evidence="2 3">
    <name type="scientific">Candidatus Finniella inopinata</name>
    <dbReference type="NCBI Taxonomy" id="1696036"/>
    <lineage>
        <taxon>Bacteria</taxon>
        <taxon>Pseudomonadati</taxon>
        <taxon>Pseudomonadota</taxon>
        <taxon>Alphaproteobacteria</taxon>
        <taxon>Holosporales</taxon>
        <taxon>Candidatus Paracaedibacteraceae</taxon>
        <taxon>Candidatus Finniella</taxon>
    </lineage>
</organism>
<keyword evidence="1" id="KW-0812">Transmembrane</keyword>
<gene>
    <name evidence="2" type="ORF">EQU50_07065</name>
</gene>
<name>A0A4Q7DFA5_9PROT</name>
<dbReference type="OrthoDB" id="9762009at2"/>
<sequence>MSSLASYFWRFSWLNLLCLIFFWGIDNPTHAFHIDWDDYHRSRSRDLTWYLHYLSAHEPTDNPESLTYQRRLEYKKSAIGYILATGGPNGFREEPATAEEEIILLKAASVAAFLHESLGGAGDFDLLSIRRSNGWDTETDRIKSHLLFVQKPLTATRVLIKAGQRLPESFLIQTIYGLYKNDCLPTLKLVLQDTPAAHVQAFAQTFTKDLANRLKVTFEDIMDPLSTTLAKTIPLICYSESCLQTYITKICLKDSPESSIQHKPLKVTLQNGLIVSREVDGSMILKSNRKVNLGKVSVFPTSFYRNSIILHSGPLLISKYQNEDELLASLEAVSAILTGDTRKNGYQTSAANIQRGYLYDEF</sequence>
<feature type="transmembrane region" description="Helical" evidence="1">
    <location>
        <begin position="7"/>
        <end position="25"/>
    </location>
</feature>
<evidence type="ECO:0000313" key="2">
    <source>
        <dbReference type="EMBL" id="RZI45441.1"/>
    </source>
</evidence>
<protein>
    <submittedName>
        <fullName evidence="2">Uncharacterized protein</fullName>
    </submittedName>
</protein>
<dbReference type="RefSeq" id="WP_130154428.1">
    <property type="nucleotide sequence ID" value="NZ_SCFB01000012.1"/>
</dbReference>
<dbReference type="Proteomes" id="UP000293550">
    <property type="component" value="Unassembled WGS sequence"/>
</dbReference>
<evidence type="ECO:0000256" key="1">
    <source>
        <dbReference type="SAM" id="Phobius"/>
    </source>
</evidence>
<proteinExistence type="predicted"/>
<dbReference type="AlphaFoldDB" id="A0A4Q7DFA5"/>
<keyword evidence="1" id="KW-1133">Transmembrane helix</keyword>
<keyword evidence="3" id="KW-1185">Reference proteome</keyword>
<accession>A0A4Q7DFA5</accession>
<keyword evidence="1" id="KW-0472">Membrane</keyword>
<comment type="caution">
    <text evidence="2">The sequence shown here is derived from an EMBL/GenBank/DDBJ whole genome shotgun (WGS) entry which is preliminary data.</text>
</comment>